<dbReference type="EMBL" id="FNDZ01000004">
    <property type="protein sequence ID" value="SDI83097.1"/>
    <property type="molecule type" value="Genomic_DNA"/>
</dbReference>
<dbReference type="RefSeq" id="WP_031575652.1">
    <property type="nucleotide sequence ID" value="NZ_DAMANS010000074.1"/>
</dbReference>
<organism evidence="2 3">
    <name type="scientific">Proteiniclasticum ruminis</name>
    <dbReference type="NCBI Taxonomy" id="398199"/>
    <lineage>
        <taxon>Bacteria</taxon>
        <taxon>Bacillati</taxon>
        <taxon>Bacillota</taxon>
        <taxon>Clostridia</taxon>
        <taxon>Eubacteriales</taxon>
        <taxon>Clostridiaceae</taxon>
        <taxon>Proteiniclasticum</taxon>
    </lineage>
</organism>
<sequence length="89" mass="10556">MDDKLKDQEVLGERWEDLKNRDPKNTSQEIKLLKKKIRYLKEKVQSYEDELAVLEGGYAVKERYTVREEGMDHLAELTNTVGDDHTRKF</sequence>
<protein>
    <submittedName>
        <fullName evidence="2">Uncharacterized protein</fullName>
    </submittedName>
</protein>
<dbReference type="AlphaFoldDB" id="A0A1G8NSF4"/>
<proteinExistence type="predicted"/>
<gene>
    <name evidence="2" type="ORF">SAMN05421804_104291</name>
</gene>
<name>A0A1G8NSF4_9CLOT</name>
<feature type="region of interest" description="Disordered" evidence="1">
    <location>
        <begin position="1"/>
        <end position="25"/>
    </location>
</feature>
<dbReference type="Proteomes" id="UP000183255">
    <property type="component" value="Unassembled WGS sequence"/>
</dbReference>
<evidence type="ECO:0000313" key="2">
    <source>
        <dbReference type="EMBL" id="SDI83097.1"/>
    </source>
</evidence>
<evidence type="ECO:0000256" key="1">
    <source>
        <dbReference type="SAM" id="MobiDB-lite"/>
    </source>
</evidence>
<accession>A0A1G8NSF4</accession>
<reference evidence="2 3" key="1">
    <citation type="submission" date="2016-10" db="EMBL/GenBank/DDBJ databases">
        <authorList>
            <person name="de Groot N.N."/>
        </authorList>
    </citation>
    <scope>NUCLEOTIDE SEQUENCE [LARGE SCALE GENOMIC DNA]</scope>
    <source>
        <strain evidence="2 3">CGMCC 1.5058</strain>
    </source>
</reference>
<evidence type="ECO:0000313" key="3">
    <source>
        <dbReference type="Proteomes" id="UP000183255"/>
    </source>
</evidence>
<feature type="compositionally biased region" description="Basic and acidic residues" evidence="1">
    <location>
        <begin position="1"/>
        <end position="24"/>
    </location>
</feature>